<dbReference type="PANTHER" id="PTHR35010">
    <property type="entry name" value="BLL4672 PROTEIN-RELATED"/>
    <property type="match status" value="1"/>
</dbReference>
<dbReference type="InterPro" id="IPR010982">
    <property type="entry name" value="Lambda_DNA-bd_dom_sf"/>
</dbReference>
<dbReference type="CDD" id="cd00093">
    <property type="entry name" value="HTH_XRE"/>
    <property type="match status" value="1"/>
</dbReference>
<dbReference type="SMART" id="SM00530">
    <property type="entry name" value="HTH_XRE"/>
    <property type="match status" value="1"/>
</dbReference>
<dbReference type="PANTHER" id="PTHR35010:SF2">
    <property type="entry name" value="BLL4672 PROTEIN"/>
    <property type="match status" value="1"/>
</dbReference>
<evidence type="ECO:0000259" key="1">
    <source>
        <dbReference type="PROSITE" id="PS50943"/>
    </source>
</evidence>
<dbReference type="RefSeq" id="WP_263227812.1">
    <property type="nucleotide sequence ID" value="NZ_CP106793.1"/>
</dbReference>
<proteinExistence type="predicted"/>
<name>A0ABY6DW57_9ACTN</name>
<dbReference type="Pfam" id="PF17765">
    <property type="entry name" value="MLTR_LBD"/>
    <property type="match status" value="1"/>
</dbReference>
<gene>
    <name evidence="2" type="ORF">N8I84_02645</name>
</gene>
<sequence>MSGGVLAGPLLRRLCAARQGVSYAEVVPTDTVREDIRTFLTSRRARITPQQAGLPDFGGRRQVSGLRRSEVAQLAAISVEYYTRIERGNVGGVSEEILDSLAGALQLDDVERAHLAALVRAANAPHRADDRDGGASHVRDSVQQVLDAMTGAAAFVRNAHLDVLATNQLARTLYEEALDTNEQPPNLARFVFLDARARRFYRDWNGIAHDAVGSLRTEAARTPGNTDLADLIDELAAHSDEFAARWDAHDVEYYRSGQQHFHHPAVGDLDLDYDALEIPADPGLTIVTYTLAPTAPHAPAFHRLQRHIPAPVEVPSPTAAGSPS</sequence>
<dbReference type="Gene3D" id="3.30.450.180">
    <property type="match status" value="1"/>
</dbReference>
<accession>A0ABY6DW57</accession>
<evidence type="ECO:0000313" key="2">
    <source>
        <dbReference type="EMBL" id="UXY17756.1"/>
    </source>
</evidence>
<dbReference type="Proteomes" id="UP001061298">
    <property type="component" value="Chromosome"/>
</dbReference>
<evidence type="ECO:0000313" key="3">
    <source>
        <dbReference type="Proteomes" id="UP001061298"/>
    </source>
</evidence>
<dbReference type="InterPro" id="IPR001387">
    <property type="entry name" value="Cro/C1-type_HTH"/>
</dbReference>
<dbReference type="EMBL" id="CP106793">
    <property type="protein sequence ID" value="UXY17756.1"/>
    <property type="molecule type" value="Genomic_DNA"/>
</dbReference>
<protein>
    <submittedName>
        <fullName evidence="2">Helix-turn-helix transcriptional regulator</fullName>
    </submittedName>
</protein>
<dbReference type="InterPro" id="IPR041413">
    <property type="entry name" value="MLTR_LBD"/>
</dbReference>
<dbReference type="Pfam" id="PF13560">
    <property type="entry name" value="HTH_31"/>
    <property type="match status" value="1"/>
</dbReference>
<dbReference type="PROSITE" id="PS50943">
    <property type="entry name" value="HTH_CROC1"/>
    <property type="match status" value="1"/>
</dbReference>
<dbReference type="SUPFAM" id="SSF47413">
    <property type="entry name" value="lambda repressor-like DNA-binding domains"/>
    <property type="match status" value="1"/>
</dbReference>
<keyword evidence="3" id="KW-1185">Reference proteome</keyword>
<organism evidence="2 3">
    <name type="scientific">Streptomyces cynarae</name>
    <dbReference type="NCBI Taxonomy" id="2981134"/>
    <lineage>
        <taxon>Bacteria</taxon>
        <taxon>Bacillati</taxon>
        <taxon>Actinomycetota</taxon>
        <taxon>Actinomycetes</taxon>
        <taxon>Kitasatosporales</taxon>
        <taxon>Streptomycetaceae</taxon>
        <taxon>Streptomyces</taxon>
    </lineage>
</organism>
<reference evidence="2" key="1">
    <citation type="submission" date="2022-10" db="EMBL/GenBank/DDBJ databases">
        <authorList>
            <person name="Mo P."/>
        </authorList>
    </citation>
    <scope>NUCLEOTIDE SEQUENCE</scope>
    <source>
        <strain evidence="2">HUAS 13-4</strain>
    </source>
</reference>
<feature type="domain" description="HTH cro/C1-type" evidence="1">
    <location>
        <begin position="61"/>
        <end position="112"/>
    </location>
</feature>
<dbReference type="Gene3D" id="1.10.260.40">
    <property type="entry name" value="lambda repressor-like DNA-binding domains"/>
    <property type="match status" value="1"/>
</dbReference>